<evidence type="ECO:0000313" key="5">
    <source>
        <dbReference type="EMBL" id="SMC40286.1"/>
    </source>
</evidence>
<dbReference type="Proteomes" id="UP000192330">
    <property type="component" value="Unassembled WGS sequence"/>
</dbReference>
<comment type="similarity">
    <text evidence="1 4">Belongs to the 5-formyltetrahydrofolate cyclo-ligase family.</text>
</comment>
<dbReference type="OrthoDB" id="9801938at2"/>
<dbReference type="NCBIfam" id="TIGR02727">
    <property type="entry name" value="MTHFS_bact"/>
    <property type="match status" value="1"/>
</dbReference>
<dbReference type="Gene3D" id="3.40.50.10420">
    <property type="entry name" value="NagB/RpiA/CoA transferase-like"/>
    <property type="match status" value="1"/>
</dbReference>
<dbReference type="EC" id="6.3.3.2" evidence="4"/>
<gene>
    <name evidence="5" type="ORF">SAMN06295998_10120</name>
</gene>
<dbReference type="SUPFAM" id="SSF100950">
    <property type="entry name" value="NagB/RpiA/CoA transferase-like"/>
    <property type="match status" value="1"/>
</dbReference>
<evidence type="ECO:0000256" key="3">
    <source>
        <dbReference type="ARBA" id="ARBA00022840"/>
    </source>
</evidence>
<dbReference type="STRING" id="1387277.SAMN06295998_10120"/>
<accession>A0A1W1YVY3</accession>
<comment type="catalytic activity">
    <reaction evidence="4">
        <text>(6S)-5-formyl-5,6,7,8-tetrahydrofolate + ATP = (6R)-5,10-methenyltetrahydrofolate + ADP + phosphate</text>
        <dbReference type="Rhea" id="RHEA:10488"/>
        <dbReference type="ChEBI" id="CHEBI:30616"/>
        <dbReference type="ChEBI" id="CHEBI:43474"/>
        <dbReference type="ChEBI" id="CHEBI:57455"/>
        <dbReference type="ChEBI" id="CHEBI:57457"/>
        <dbReference type="ChEBI" id="CHEBI:456216"/>
        <dbReference type="EC" id="6.3.3.2"/>
    </reaction>
</comment>
<keyword evidence="4" id="KW-0479">Metal-binding</keyword>
<keyword evidence="2 4" id="KW-0547">Nucleotide-binding</keyword>
<evidence type="ECO:0000313" key="6">
    <source>
        <dbReference type="Proteomes" id="UP000192330"/>
    </source>
</evidence>
<comment type="cofactor">
    <cofactor evidence="4">
        <name>Mg(2+)</name>
        <dbReference type="ChEBI" id="CHEBI:18420"/>
    </cofactor>
</comment>
<dbReference type="PANTHER" id="PTHR23407:SF1">
    <property type="entry name" value="5-FORMYLTETRAHYDROFOLATE CYCLO-LIGASE"/>
    <property type="match status" value="1"/>
</dbReference>
<evidence type="ECO:0000256" key="2">
    <source>
        <dbReference type="ARBA" id="ARBA00022741"/>
    </source>
</evidence>
<dbReference type="InterPro" id="IPR024185">
    <property type="entry name" value="FTHF_cligase-like_sf"/>
</dbReference>
<dbReference type="GO" id="GO:0030272">
    <property type="term" value="F:5-formyltetrahydrofolate cyclo-ligase activity"/>
    <property type="evidence" value="ECO:0007669"/>
    <property type="project" value="UniProtKB-EC"/>
</dbReference>
<protein>
    <recommendedName>
        <fullName evidence="4">5-formyltetrahydrofolate cyclo-ligase</fullName>
        <ecNumber evidence="4">6.3.3.2</ecNumber>
    </recommendedName>
</protein>
<proteinExistence type="inferred from homology"/>
<sequence length="218" mass="23732">MEDDGDSGGSDPCMAHLLVDGNPVDPATMRDVARFRSAERARLMDARRSISTQQRAAMTTKLSQTLETIVAPEPGMRIAAYWPIRGEPDLRDWMGRAHDAGANVLLPVVVKKNAPLIFRDWSPGCAMERGVWNIPVPAKGEAMRPDVVISPLLGADEACFRLGNGGGYYDRTLARIDPMPKVIGVGFADCILSTIFPMPWDVPMDTVVLADGSVCHRS</sequence>
<name>A0A1W1YVY3_9RHOB</name>
<dbReference type="GO" id="GO:0035999">
    <property type="term" value="P:tetrahydrofolate interconversion"/>
    <property type="evidence" value="ECO:0007669"/>
    <property type="project" value="TreeGrafter"/>
</dbReference>
<dbReference type="GO" id="GO:0009396">
    <property type="term" value="P:folic acid-containing compound biosynthetic process"/>
    <property type="evidence" value="ECO:0007669"/>
    <property type="project" value="TreeGrafter"/>
</dbReference>
<dbReference type="GO" id="GO:0005524">
    <property type="term" value="F:ATP binding"/>
    <property type="evidence" value="ECO:0007669"/>
    <property type="project" value="UniProtKB-KW"/>
</dbReference>
<keyword evidence="3 4" id="KW-0067">ATP-binding</keyword>
<dbReference type="RefSeq" id="WP_084349787.1">
    <property type="nucleotide sequence ID" value="NZ_FWYD01000001.1"/>
</dbReference>
<dbReference type="AlphaFoldDB" id="A0A1W1YVY3"/>
<dbReference type="Pfam" id="PF01812">
    <property type="entry name" value="5-FTHF_cyc-lig"/>
    <property type="match status" value="1"/>
</dbReference>
<dbReference type="PANTHER" id="PTHR23407">
    <property type="entry name" value="ATPASE INHIBITOR/5-FORMYLTETRAHYDROFOLATE CYCLO-LIGASE"/>
    <property type="match status" value="1"/>
</dbReference>
<dbReference type="GO" id="GO:0046872">
    <property type="term" value="F:metal ion binding"/>
    <property type="evidence" value="ECO:0007669"/>
    <property type="project" value="UniProtKB-KW"/>
</dbReference>
<keyword evidence="4" id="KW-0460">Magnesium</keyword>
<dbReference type="EMBL" id="FWYD01000001">
    <property type="protein sequence ID" value="SMC40286.1"/>
    <property type="molecule type" value="Genomic_DNA"/>
</dbReference>
<reference evidence="5 6" key="1">
    <citation type="submission" date="2017-04" db="EMBL/GenBank/DDBJ databases">
        <authorList>
            <person name="Afonso C.L."/>
            <person name="Miller P.J."/>
            <person name="Scott M.A."/>
            <person name="Spackman E."/>
            <person name="Goraichik I."/>
            <person name="Dimitrov K.M."/>
            <person name="Suarez D.L."/>
            <person name="Swayne D.E."/>
        </authorList>
    </citation>
    <scope>NUCLEOTIDE SEQUENCE [LARGE SCALE GENOMIC DNA]</scope>
    <source>
        <strain evidence="5 6">CGMCC 1.12644</strain>
    </source>
</reference>
<evidence type="ECO:0000256" key="1">
    <source>
        <dbReference type="ARBA" id="ARBA00010638"/>
    </source>
</evidence>
<organism evidence="5 6">
    <name type="scientific">Primorskyibacter flagellatus</name>
    <dbReference type="NCBI Taxonomy" id="1387277"/>
    <lineage>
        <taxon>Bacteria</taxon>
        <taxon>Pseudomonadati</taxon>
        <taxon>Pseudomonadota</taxon>
        <taxon>Alphaproteobacteria</taxon>
        <taxon>Rhodobacterales</taxon>
        <taxon>Roseobacteraceae</taxon>
        <taxon>Primorskyibacter</taxon>
    </lineage>
</organism>
<evidence type="ECO:0000256" key="4">
    <source>
        <dbReference type="RuleBase" id="RU361279"/>
    </source>
</evidence>
<dbReference type="InterPro" id="IPR037171">
    <property type="entry name" value="NagB/RpiA_transferase-like"/>
</dbReference>
<keyword evidence="6" id="KW-1185">Reference proteome</keyword>
<dbReference type="InterPro" id="IPR002698">
    <property type="entry name" value="FTHF_cligase"/>
</dbReference>